<evidence type="ECO:0000313" key="9">
    <source>
        <dbReference type="Proteomes" id="UP000018208"/>
    </source>
</evidence>
<evidence type="ECO:0000313" key="8">
    <source>
        <dbReference type="EMBL" id="KAH0573843.1"/>
    </source>
</evidence>
<feature type="domain" description="Xrn1 helical" evidence="6">
    <location>
        <begin position="385"/>
        <end position="639"/>
    </location>
</feature>
<dbReference type="GO" id="GO:0005634">
    <property type="term" value="C:nucleus"/>
    <property type="evidence" value="ECO:0007669"/>
    <property type="project" value="TreeGrafter"/>
</dbReference>
<evidence type="ECO:0000256" key="1">
    <source>
        <dbReference type="ARBA" id="ARBA00022722"/>
    </source>
</evidence>
<organism evidence="7">
    <name type="scientific">Spironucleus salmonicida</name>
    <dbReference type="NCBI Taxonomy" id="348837"/>
    <lineage>
        <taxon>Eukaryota</taxon>
        <taxon>Metamonada</taxon>
        <taxon>Diplomonadida</taxon>
        <taxon>Hexamitidae</taxon>
        <taxon>Hexamitinae</taxon>
        <taxon>Spironucleus</taxon>
    </lineage>
</organism>
<name>V6LRY8_9EUKA</name>
<reference evidence="7 8" key="1">
    <citation type="journal article" date="2014" name="PLoS Genet.">
        <title>The Genome of Spironucleus salmonicida Highlights a Fish Pathogen Adapted to Fluctuating Environments.</title>
        <authorList>
            <person name="Xu F."/>
            <person name="Jerlstrom-Hultqvist J."/>
            <person name="Einarsson E."/>
            <person name="Astvaldsson A."/>
            <person name="Svard S.G."/>
            <person name="Andersson J.O."/>
        </authorList>
    </citation>
    <scope>NUCLEOTIDE SEQUENCE</scope>
    <source>
        <strain evidence="8">ATCC 50377</strain>
    </source>
</reference>
<dbReference type="Proteomes" id="UP000018208">
    <property type="component" value="Unassembled WGS sequence"/>
</dbReference>
<keyword evidence="9" id="KW-1185">Reference proteome</keyword>
<evidence type="ECO:0000256" key="3">
    <source>
        <dbReference type="ARBA" id="ARBA00022839"/>
    </source>
</evidence>
<dbReference type="Pfam" id="PF17846">
    <property type="entry name" value="XRN_M"/>
    <property type="match status" value="1"/>
</dbReference>
<dbReference type="EMBL" id="AUWU02000004">
    <property type="protein sequence ID" value="KAH0573843.1"/>
    <property type="molecule type" value="Genomic_DNA"/>
</dbReference>
<evidence type="ECO:0000256" key="4">
    <source>
        <dbReference type="ARBA" id="ARBA00038299"/>
    </source>
</evidence>
<keyword evidence="1" id="KW-0540">Nuclease</keyword>
<dbReference type="GO" id="GO:0004534">
    <property type="term" value="F:5'-3' RNA exonuclease activity"/>
    <property type="evidence" value="ECO:0007669"/>
    <property type="project" value="TreeGrafter"/>
</dbReference>
<dbReference type="GO" id="GO:0000956">
    <property type="term" value="P:nuclear-transcribed mRNA catabolic process"/>
    <property type="evidence" value="ECO:0007669"/>
    <property type="project" value="TreeGrafter"/>
</dbReference>
<keyword evidence="2" id="KW-0378">Hydrolase</keyword>
<dbReference type="OrthoDB" id="10251739at2759"/>
<sequence length="1601" mass="184739">MGVPRLNRFICERFPYAIRSVTRNSHQVDHLYIDFNGLIHESTLRSSYASINRAEDVVFQQTFSYFLYIVELLAPKTVYIAIDGAAPSAKIRQQRQRRVFGAIQADSQSAYRRNIGGYGDMFNKVKSVSGAEITPGTEFMSRLQSFLVLKIAESIDSDILQCSVEFSGSDEPGEGEHKILNEIRRNIRNVDVGNYFTNSTKYIPEVIFKKKLKLNDQNQVDMPVQDVSQQKVVTVNTEIDDQIDFTQKNDLNSNEEPLKIPSHCVFGLDGDLILLLLGLNIPEITLVKRFTGLFVSDFESVQESKNDPWNNGIIAMDIDSVREGIIYEILQNHFEDEQQLINLCETFFPQNSFLAEFKLKTSSMQMPSQFRQFVIEKLIWADVSSRIIHDFIALALFVGNDFLPEVPGQSIKNGALDQFIDLYKQENVKKLPFKFLLSQRKQIDLSQICQMFTVIGDKIEFKQVLQDIKNFSQLASKVKELSDNFKAHIIEEYQQLKDDISIDILNNLRTANINKIQNDNRIKPVVMNYYRQKYYAKFDQLNIKNQIRCPVGLNKKQLKSLAILDHYENLIELNQPISHEHKTYIKDNMTCLAFKGMHNLIRTYLKTMQWVIDYYLDPQGITQWNWEFPYPFTPLCSDMGVYCKLFALDIQIWNEEVILDKKLNKIMDANRQKVESVHDIEFDCVESSQSSGIGDVENIDADTGDLEMGLLKGYVGPQFLFTKDKPHDVLTALIFTLSKQKMNLVPQEILQKIDKQFFDSQPTYKNVNIIHYESAFQSLNQTMDLSRPNLNFLDKRGQTTLGFGWTPNFTVFYKHYPIGLTDGIDFVKVEKMLEKVDQNTPYYQAFYQSIGNIIIAKNTVRNDPIQSKLDKFQLVASPGTCIEINKSKASIDPKHIVILPLLNKKLSQTFIYIPKSTSLQVLNSVFYASFFKFEQKQIPIFDRTFVSKYRGLHLINENAQQFSKQNQQLNIISQGIRGNCLKSSISIQKSKSILQEQHNTNFSNSLSLTNEIDAFIEDYIQFDVHPHKQQPQIIPDHIITEIEEHIEVKYDTNQLVSYENDYYGQILGYFCNNQLFLRTFTNINSNIVLGSFSEQTFIAEKVLQQLKITIPLKQVIYNKQTAYYTQSKGRSISDAQEIIVFLINEKFVSHEAWLMALFQTDQLNPSHFSSLAFLDQLPVTFSPLYLLHRKTQRTQFLRSRIEKFAFVVSSNQELSTILLDQQTTFLSDKNQILISKFTDKVAQELSSVLIGNFNRIIPKKAIKQHYKNNAFNQVISRSFDFNLPKLCLPDTASLSYSQSIVDIQVLQKALQIKVSQKVLFSLLSYQNMTCVDRASRDLGLNVYTKEFYDPNYIHNGKITKRCALALIFICRAFPKLVKRIVCLRENGNKLDHQAFDCGTKDENFLNLGDVQTYNFNQNQLPIYDQTPDSQLQLANIISVMSLYIQKFIVPLEKKMLIPRSFQHYSGDIVKSLSEFTQNVSLVKSDIKSEIPNREAFKFALGDVIFSAKFGICAVVGISGTKFRFVANRHLYNYNDCYQFNAYEDTLGEKGYYLLKKGLVKLTENYEEFNIGAWKRFVIDESKEIDQWLVAEKNDGFSISFD</sequence>
<dbReference type="InterPro" id="IPR027073">
    <property type="entry name" value="5_3_exoribonuclease"/>
</dbReference>
<feature type="domain" description="Xrn1 N-terminal" evidence="5">
    <location>
        <begin position="1"/>
        <end position="188"/>
    </location>
</feature>
<dbReference type="PANTHER" id="PTHR12341:SF7">
    <property type="entry name" value="5'-3' EXORIBONUCLEASE 1"/>
    <property type="match status" value="1"/>
</dbReference>
<dbReference type="Pfam" id="PF03159">
    <property type="entry name" value="XRN_N"/>
    <property type="match status" value="1"/>
</dbReference>
<accession>V6LRY8</accession>
<dbReference type="PANTHER" id="PTHR12341">
    <property type="entry name" value="5'-&gt;3' EXORIBONUCLEASE"/>
    <property type="match status" value="1"/>
</dbReference>
<dbReference type="EMBL" id="KI546074">
    <property type="protein sequence ID" value="EST46456.1"/>
    <property type="molecule type" value="Genomic_DNA"/>
</dbReference>
<dbReference type="GO" id="GO:0003723">
    <property type="term" value="F:RNA binding"/>
    <property type="evidence" value="ECO:0007669"/>
    <property type="project" value="TreeGrafter"/>
</dbReference>
<evidence type="ECO:0000313" key="7">
    <source>
        <dbReference type="EMBL" id="EST46456.1"/>
    </source>
</evidence>
<reference evidence="8" key="2">
    <citation type="submission" date="2020-12" db="EMBL/GenBank/DDBJ databases">
        <title>New Spironucleus salmonicida genome in near-complete chromosomes.</title>
        <authorList>
            <person name="Xu F."/>
            <person name="Kurt Z."/>
            <person name="Jimenez-Gonzalez A."/>
            <person name="Astvaldsson A."/>
            <person name="Andersson J.O."/>
            <person name="Svard S.G."/>
        </authorList>
    </citation>
    <scope>NUCLEOTIDE SEQUENCE</scope>
    <source>
        <strain evidence="8">ATCC 50377</strain>
    </source>
</reference>
<dbReference type="InterPro" id="IPR041412">
    <property type="entry name" value="Xrn1_helical"/>
</dbReference>
<keyword evidence="3" id="KW-0269">Exonuclease</keyword>
<dbReference type="VEuPathDB" id="GiardiaDB:SS50377_23778"/>
<protein>
    <submittedName>
        <fullName evidence="7">5'-3' exoribonuclease</fullName>
    </submittedName>
</protein>
<proteinExistence type="inferred from homology"/>
<evidence type="ECO:0000259" key="6">
    <source>
        <dbReference type="Pfam" id="PF17846"/>
    </source>
</evidence>
<evidence type="ECO:0000256" key="2">
    <source>
        <dbReference type="ARBA" id="ARBA00022801"/>
    </source>
</evidence>
<dbReference type="Gene3D" id="3.40.50.12390">
    <property type="match status" value="1"/>
</dbReference>
<gene>
    <name evidence="7" type="ORF">SS50377_13540</name>
    <name evidence="8" type="ORF">SS50377_23778</name>
</gene>
<dbReference type="InterPro" id="IPR004859">
    <property type="entry name" value="Xrn1_N"/>
</dbReference>
<evidence type="ECO:0000259" key="5">
    <source>
        <dbReference type="Pfam" id="PF03159"/>
    </source>
</evidence>
<comment type="similarity">
    <text evidence="4">Belongs to the 5'-3' exonuclease family.</text>
</comment>